<name>A0AAT9H8S1_9ACTN</name>
<organism evidence="1">
    <name type="scientific">Streptomyces haneummycinicus</name>
    <dbReference type="NCBI Taxonomy" id="3074435"/>
    <lineage>
        <taxon>Bacteria</taxon>
        <taxon>Bacillati</taxon>
        <taxon>Actinomycetota</taxon>
        <taxon>Actinomycetes</taxon>
        <taxon>Kitasatosporales</taxon>
        <taxon>Streptomycetaceae</taxon>
        <taxon>Streptomyces</taxon>
    </lineage>
</organism>
<reference evidence="1" key="2">
    <citation type="submission" date="2024-07" db="EMBL/GenBank/DDBJ databases">
        <title>Streptomyces haneummycinica sp. nov., a new antibiotic-producing actinobacterium isolated from marine sediment.</title>
        <authorList>
            <person name="Uemura M."/>
            <person name="Hamada M."/>
            <person name="Hirano S."/>
            <person name="Kobayashi K."/>
            <person name="Ohshiro T."/>
            <person name="Kobayashi T."/>
            <person name="Terahara T."/>
        </authorList>
    </citation>
    <scope>NUCLEOTIDE SEQUENCE</scope>
    <source>
        <strain evidence="1">KM77-8</strain>
    </source>
</reference>
<protein>
    <submittedName>
        <fullName evidence="1">Uncharacterized protein</fullName>
    </submittedName>
</protein>
<evidence type="ECO:0000313" key="1">
    <source>
        <dbReference type="EMBL" id="BFO13791.1"/>
    </source>
</evidence>
<accession>A0AAT9H8S1</accession>
<gene>
    <name evidence="1" type="ORF">SHKM778_01790</name>
</gene>
<dbReference type="EMBL" id="AP035768">
    <property type="protein sequence ID" value="BFO13791.1"/>
    <property type="molecule type" value="Genomic_DNA"/>
</dbReference>
<proteinExistence type="predicted"/>
<reference evidence="1" key="1">
    <citation type="submission" date="2024-06" db="EMBL/GenBank/DDBJ databases">
        <authorList>
            <consortium name="consrtm"/>
            <person name="Uemura M."/>
            <person name="Terahara T."/>
        </authorList>
    </citation>
    <scope>NUCLEOTIDE SEQUENCE</scope>
    <source>
        <strain evidence="1">KM77-8</strain>
    </source>
</reference>
<sequence>MDVLLWQSSAIPRLVPDTVRHGRERIPCRMLSASLIPGSRPLLVGTEPGRSRTDRLLAFGVRYPVGRSRVLAGRQFQ</sequence>
<dbReference type="AlphaFoldDB" id="A0AAT9H8S1"/>